<dbReference type="Pfam" id="PF05016">
    <property type="entry name" value="ParE_toxin"/>
    <property type="match status" value="1"/>
</dbReference>
<reference evidence="2 3" key="1">
    <citation type="submission" date="2018-07" db="EMBL/GenBank/DDBJ databases">
        <title>Dyadobacter roseus sp. nov., isolated from rose rhizosphere soil.</title>
        <authorList>
            <person name="Chen L."/>
        </authorList>
    </citation>
    <scope>NUCLEOTIDE SEQUENCE [LARGE SCALE GENOMIC DNA]</scope>
    <source>
        <strain evidence="2 3">RS19</strain>
    </source>
</reference>
<dbReference type="OrthoDB" id="963196at2"/>
<accession>A0A3D8YA55</accession>
<comment type="caution">
    <text evidence="2">The sequence shown here is derived from an EMBL/GenBank/DDBJ whole genome shotgun (WGS) entry which is preliminary data.</text>
</comment>
<dbReference type="Proteomes" id="UP000256373">
    <property type="component" value="Unassembled WGS sequence"/>
</dbReference>
<sequence length="99" mass="11742">MEKIFEVILSSTAIDSYEAIVEQIHARWGEKVANKFELKAFKTLEILKDKPFVFKEIDNYPNLRKGLVNKNCSFFYEVSSSQVQILFFWDNRQEPLFNE</sequence>
<evidence type="ECO:0008006" key="4">
    <source>
        <dbReference type="Google" id="ProtNLM"/>
    </source>
</evidence>
<dbReference type="InterPro" id="IPR035093">
    <property type="entry name" value="RelE/ParE_toxin_dom_sf"/>
</dbReference>
<dbReference type="Gene3D" id="3.30.2310.20">
    <property type="entry name" value="RelE-like"/>
    <property type="match status" value="1"/>
</dbReference>
<keyword evidence="1" id="KW-1277">Toxin-antitoxin system</keyword>
<organism evidence="2 3">
    <name type="scientific">Dyadobacter luteus</name>
    <dbReference type="NCBI Taxonomy" id="2259619"/>
    <lineage>
        <taxon>Bacteria</taxon>
        <taxon>Pseudomonadati</taxon>
        <taxon>Bacteroidota</taxon>
        <taxon>Cytophagia</taxon>
        <taxon>Cytophagales</taxon>
        <taxon>Spirosomataceae</taxon>
        <taxon>Dyadobacter</taxon>
    </lineage>
</organism>
<dbReference type="EMBL" id="QNUL01000011">
    <property type="protein sequence ID" value="REA60427.1"/>
    <property type="molecule type" value="Genomic_DNA"/>
</dbReference>
<dbReference type="RefSeq" id="WP_115831742.1">
    <property type="nucleotide sequence ID" value="NZ_QNUL01000011.1"/>
</dbReference>
<evidence type="ECO:0000313" key="2">
    <source>
        <dbReference type="EMBL" id="REA60427.1"/>
    </source>
</evidence>
<gene>
    <name evidence="2" type="ORF">DSL64_15060</name>
</gene>
<dbReference type="InterPro" id="IPR007712">
    <property type="entry name" value="RelE/ParE_toxin"/>
</dbReference>
<evidence type="ECO:0000256" key="1">
    <source>
        <dbReference type="ARBA" id="ARBA00022649"/>
    </source>
</evidence>
<evidence type="ECO:0000313" key="3">
    <source>
        <dbReference type="Proteomes" id="UP000256373"/>
    </source>
</evidence>
<name>A0A3D8YA55_9BACT</name>
<keyword evidence="3" id="KW-1185">Reference proteome</keyword>
<protein>
    <recommendedName>
        <fullName evidence="4">Type II toxin-antitoxin system RelE/ParE family toxin</fullName>
    </recommendedName>
</protein>
<dbReference type="AlphaFoldDB" id="A0A3D8YA55"/>
<proteinExistence type="predicted"/>